<evidence type="ECO:0000259" key="2">
    <source>
        <dbReference type="Pfam" id="PF01636"/>
    </source>
</evidence>
<dbReference type="InterPro" id="IPR052898">
    <property type="entry name" value="ACAD10-like"/>
</dbReference>
<dbReference type="PANTHER" id="PTHR47829">
    <property type="entry name" value="HYDROLASE, PUTATIVE (AFU_ORTHOLOGUE AFUA_1G12880)-RELATED"/>
    <property type="match status" value="1"/>
</dbReference>
<proteinExistence type="predicted"/>
<dbReference type="InterPro" id="IPR011009">
    <property type="entry name" value="Kinase-like_dom_sf"/>
</dbReference>
<dbReference type="AlphaFoldDB" id="C0KGN4"/>
<feature type="domain" description="Aminoglycoside phosphotransferase" evidence="2">
    <location>
        <begin position="210"/>
        <end position="429"/>
    </location>
</feature>
<protein>
    <submittedName>
        <fullName evidence="3">Short-chain dehydrogenase/reductase SDR</fullName>
    </submittedName>
</protein>
<dbReference type="CDD" id="cd05154">
    <property type="entry name" value="ACAD10_11_N-like"/>
    <property type="match status" value="1"/>
</dbReference>
<gene>
    <name evidence="3" type="primary">pcaI2</name>
</gene>
<name>C0KGN4_9BURK</name>
<dbReference type="InterPro" id="IPR041726">
    <property type="entry name" value="ACAD10_11_N"/>
</dbReference>
<dbReference type="Gene3D" id="3.30.200.20">
    <property type="entry name" value="Phosphorylase Kinase, domain 1"/>
    <property type="match status" value="1"/>
</dbReference>
<feature type="compositionally biased region" description="Basic residues" evidence="1">
    <location>
        <begin position="157"/>
        <end position="173"/>
    </location>
</feature>
<sequence length="525" mass="56896">MPGRRGRLGRARCGHQQRGRHGDAPAAGADRRRLRPGAGHQPQGLLACRHRGGAPHGGRGQGRRDRQCGFHPGRARGGRRGAVCNLQGRRGPGHQGHGAGAGAPPHPRERAAARLRGDRPEPRLPHQRGGRQAAQPHPQPALWRADGPGRAAAVAGVRRRRRHVGRHGGGRRRAPGEFAMSGASTSLPLDALGDYLRAQGLAGTGPLAATVLAGGQSNPTFRITTAEGRNYVLRKKPPGALIASAHAIDREYRVMRALQDTAVPVPRMLAYCDDAALLGTPFYVMEFLQGRVLMDQSLPGMQPAERGAIYRDMSRVIAALHAVDYAAVGLADYGKPGNYVGRQVARWSRQCREATVPVTPAMERLMDWLPQHLPQDDETTLVHGDYRLDNLVFHPSEPRVIGVLDWELSTLGHPLADLAYQCMAWRIPPTLWRGIGGLDLAALGIPQESEYVGWYEQATGRQAAEHWDFYLAYNLFRMAAILHGIAQRAQDGNAAAADAVETGAKAGPLAELGWEAAQRYMAGRK</sequence>
<evidence type="ECO:0000313" key="3">
    <source>
        <dbReference type="EMBL" id="ACN62977.1"/>
    </source>
</evidence>
<accession>C0KGN4</accession>
<dbReference type="EMBL" id="FJ601374">
    <property type="protein sequence ID" value="ACN62977.1"/>
    <property type="molecule type" value="Genomic_DNA"/>
</dbReference>
<dbReference type="PANTHER" id="PTHR47829:SF3">
    <property type="entry name" value="AMINOGLYCOSIDE PHOSPHOTRANSFERASE DOMAIN-CONTAINING PROTEIN"/>
    <property type="match status" value="1"/>
</dbReference>
<evidence type="ECO:0000256" key="1">
    <source>
        <dbReference type="SAM" id="MobiDB-lite"/>
    </source>
</evidence>
<dbReference type="Pfam" id="PF01636">
    <property type="entry name" value="APH"/>
    <property type="match status" value="1"/>
</dbReference>
<dbReference type="InterPro" id="IPR002575">
    <property type="entry name" value="Aminoglycoside_PTrfase"/>
</dbReference>
<feature type="compositionally biased region" description="Basic residues" evidence="1">
    <location>
        <begin position="1"/>
        <end position="19"/>
    </location>
</feature>
<dbReference type="Gene3D" id="3.90.1200.10">
    <property type="match status" value="1"/>
</dbReference>
<organism evidence="3">
    <name type="scientific">Diaphorobacter sp. PCA039</name>
    <dbReference type="NCBI Taxonomy" id="266831"/>
    <lineage>
        <taxon>Bacteria</taxon>
        <taxon>Pseudomonadati</taxon>
        <taxon>Pseudomonadota</taxon>
        <taxon>Betaproteobacteria</taxon>
        <taxon>Burkholderiales</taxon>
        <taxon>Comamonadaceae</taxon>
        <taxon>Diaphorobacter</taxon>
    </lineage>
</organism>
<dbReference type="SUPFAM" id="SSF56112">
    <property type="entry name" value="Protein kinase-like (PK-like)"/>
    <property type="match status" value="1"/>
</dbReference>
<reference evidence="3" key="1">
    <citation type="journal article" date="2010" name="World J. Microbiol. Biotechnol.">
        <title>A novel degradation pathway of chloroaniline in Diaphorobacter sp. PCA039 entails initial hydroxylation.</title>
        <authorList>
            <person name="Zhang T."/>
            <person name="Ren H.F."/>
            <person name="Liu Y."/>
            <person name="Zhu B.L."/>
            <person name="Liu Z.P."/>
            <person name="Liu S.J."/>
        </authorList>
    </citation>
    <scope>NUCLEOTIDE SEQUENCE</scope>
    <source>
        <strain evidence="3">PCA039</strain>
    </source>
</reference>
<feature type="compositionally biased region" description="Basic and acidic residues" evidence="1">
    <location>
        <begin position="106"/>
        <end position="124"/>
    </location>
</feature>
<feature type="compositionally biased region" description="Low complexity" evidence="1">
    <location>
        <begin position="144"/>
        <end position="156"/>
    </location>
</feature>
<feature type="region of interest" description="Disordered" evidence="1">
    <location>
        <begin position="1"/>
        <end position="181"/>
    </location>
</feature>